<organism evidence="3 4">
    <name type="scientific">Streptomyces violaceus</name>
    <name type="common">Streptomyces venezuelae</name>
    <dbReference type="NCBI Taxonomy" id="1936"/>
    <lineage>
        <taxon>Bacteria</taxon>
        <taxon>Bacillati</taxon>
        <taxon>Actinomycetota</taxon>
        <taxon>Actinomycetes</taxon>
        <taxon>Kitasatosporales</taxon>
        <taxon>Streptomycetaceae</taxon>
        <taxon>Streptomyces</taxon>
    </lineage>
</organism>
<dbReference type="SUPFAM" id="SSF49344">
    <property type="entry name" value="CBD9-like"/>
    <property type="match status" value="1"/>
</dbReference>
<proteinExistence type="predicted"/>
<feature type="compositionally biased region" description="Low complexity" evidence="1">
    <location>
        <begin position="365"/>
        <end position="377"/>
    </location>
</feature>
<dbReference type="Gene3D" id="3.40.50.1820">
    <property type="entry name" value="alpha/beta hydrolase"/>
    <property type="match status" value="1"/>
</dbReference>
<reference evidence="3 4" key="1">
    <citation type="submission" date="2022-10" db="EMBL/GenBank/DDBJ databases">
        <title>The complete genomes of actinobacterial strains from the NBC collection.</title>
        <authorList>
            <person name="Joergensen T.S."/>
            <person name="Alvarez Arevalo M."/>
            <person name="Sterndorff E.B."/>
            <person name="Faurdal D."/>
            <person name="Vuksanovic O."/>
            <person name="Mourched A.-S."/>
            <person name="Charusanti P."/>
            <person name="Shaw S."/>
            <person name="Blin K."/>
            <person name="Weber T."/>
        </authorList>
    </citation>
    <scope>NUCLEOTIDE SEQUENCE [LARGE SCALE GENOMIC DNA]</scope>
    <source>
        <strain evidence="3 4">NBC_00456</strain>
    </source>
</reference>
<feature type="signal peptide" evidence="2">
    <location>
        <begin position="1"/>
        <end position="32"/>
    </location>
</feature>
<dbReference type="Gene3D" id="2.60.40.1190">
    <property type="match status" value="1"/>
</dbReference>
<feature type="chain" id="PRO_5047274866" evidence="2">
    <location>
        <begin position="33"/>
        <end position="776"/>
    </location>
</feature>
<name>A0ABZ1P383_STRVL</name>
<sequence>MNRTRWRRGRRAVTLLAAASTLASVTTGVATADDSMSQALVPWRDQAGPAVFHQPPPRAPQLESTGIWKAEPTQVCMTSAYRRGEFLYQGCLWDDRGAGAPLDWPAGTMVKAYTYPKDPVYRSNAADLVELRARPLPDATAFRLTFNTMTDPDLVATTIALGDSPTPVAAPFGANTVMPAQTFVTVHGRTAEVVDAKTGDKAGSLTATVDTERRQIEVRVPHSAFDPTGRTAVRLAAATGLWDKEANRYLIPQALADEKHPGGALPTTLRPSAFFDVAFRYDEPIDGAWRDEQQKTTLLTGDISKFHTIVDFTKLATATDDDMTGQRGGVPKTGYIQRIYASHFELAQGRRQPTDPGAPPTGANTQQGGLTTSTDGSTDVSGQFGWVCREDCVPDLAGRLQRYIVYVPKLTAPEKGYGSLTFTPGYAMTPADVVGESRDLYTSVANRSSAPTLVMAVDGRGNDNWFYGQSGAGVFEALADLGRHYRLDPNRRMMSGFSSGAYGANKLSLTFPDFFSKAFVCDGLNKAPSFPGVNGVADTLPVDTVTQHEPGSVLTPLLPSRRNQPVMEWAGAPDDFIPYHIPRERADAYAAGDYDYEFVTWLGASSEHLIMCHNGTWDLFTKWAGTGERTKTPAHVTYVRNPLMDDELFGLVGDRAYWLSDIRTRGTDGSTGTIDVVSRGLGLADPAVPPVAKGAGIASGTTIPLNPYTREYRKLSAPDTVAAVNELKITATNIRTVTIDPRQAEVGCDAKLDVRTDGPLQVVLLGCGAPRTFGEG</sequence>
<accession>A0ABZ1P383</accession>
<dbReference type="Proteomes" id="UP001341259">
    <property type="component" value="Chromosome"/>
</dbReference>
<dbReference type="EMBL" id="CP107906">
    <property type="protein sequence ID" value="WUG98513.1"/>
    <property type="molecule type" value="Genomic_DNA"/>
</dbReference>
<keyword evidence="4" id="KW-1185">Reference proteome</keyword>
<evidence type="ECO:0000313" key="4">
    <source>
        <dbReference type="Proteomes" id="UP001341259"/>
    </source>
</evidence>
<evidence type="ECO:0000256" key="1">
    <source>
        <dbReference type="SAM" id="MobiDB-lite"/>
    </source>
</evidence>
<feature type="region of interest" description="Disordered" evidence="1">
    <location>
        <begin position="348"/>
        <end position="377"/>
    </location>
</feature>
<evidence type="ECO:0000256" key="2">
    <source>
        <dbReference type="SAM" id="SignalP"/>
    </source>
</evidence>
<protein>
    <submittedName>
        <fullName evidence="3">Uncharacterized protein</fullName>
    </submittedName>
</protein>
<dbReference type="InterPro" id="IPR029058">
    <property type="entry name" value="AB_hydrolase_fold"/>
</dbReference>
<gene>
    <name evidence="3" type="ORF">OHB29_39135</name>
</gene>
<keyword evidence="2" id="KW-0732">Signal</keyword>
<dbReference type="RefSeq" id="WP_328346403.1">
    <property type="nucleotide sequence ID" value="NZ_CP107906.1"/>
</dbReference>
<evidence type="ECO:0000313" key="3">
    <source>
        <dbReference type="EMBL" id="WUG98513.1"/>
    </source>
</evidence>
<dbReference type="SUPFAM" id="SSF53474">
    <property type="entry name" value="alpha/beta-Hydrolases"/>
    <property type="match status" value="1"/>
</dbReference>